<dbReference type="Pfam" id="PF16732">
    <property type="entry name" value="ComP_DUS"/>
    <property type="match status" value="1"/>
</dbReference>
<dbReference type="PANTHER" id="PTHR30093:SF44">
    <property type="entry name" value="TYPE II SECRETION SYSTEM CORE PROTEIN G"/>
    <property type="match status" value="1"/>
</dbReference>
<feature type="transmembrane region" description="Helical" evidence="6">
    <location>
        <begin position="21"/>
        <end position="43"/>
    </location>
</feature>
<reference evidence="8" key="1">
    <citation type="journal article" date="2019" name="Int. J. Syst. Evol. Microbiol.">
        <title>The Global Catalogue of Microorganisms (GCM) 10K type strain sequencing project: providing services to taxonomists for standard genome sequencing and annotation.</title>
        <authorList>
            <consortium name="The Broad Institute Genomics Platform"/>
            <consortium name="The Broad Institute Genome Sequencing Center for Infectious Disease"/>
            <person name="Wu L."/>
            <person name="Ma J."/>
        </authorList>
    </citation>
    <scope>NUCLEOTIDE SEQUENCE [LARGE SCALE GENOMIC DNA]</scope>
    <source>
        <strain evidence="8">KCTC 52660</strain>
    </source>
</reference>
<name>A0ABV7B7P4_9GAMM</name>
<dbReference type="PROSITE" id="PS00409">
    <property type="entry name" value="PROKAR_NTER_METHYL"/>
    <property type="match status" value="1"/>
</dbReference>
<dbReference type="InterPro" id="IPR045584">
    <property type="entry name" value="Pilin-like"/>
</dbReference>
<protein>
    <submittedName>
        <fullName evidence="7">Type IV pilin protein</fullName>
    </submittedName>
</protein>
<evidence type="ECO:0000256" key="6">
    <source>
        <dbReference type="SAM" id="Phobius"/>
    </source>
</evidence>
<keyword evidence="4 6" id="KW-1133">Transmembrane helix</keyword>
<proteinExistence type="predicted"/>
<accession>A0ABV7B7P4</accession>
<keyword evidence="8" id="KW-1185">Reference proteome</keyword>
<evidence type="ECO:0000313" key="7">
    <source>
        <dbReference type="EMBL" id="MFC2993482.1"/>
    </source>
</evidence>
<dbReference type="EMBL" id="JBHRSQ010000039">
    <property type="protein sequence ID" value="MFC2993482.1"/>
    <property type="molecule type" value="Genomic_DNA"/>
</dbReference>
<dbReference type="NCBIfam" id="TIGR02532">
    <property type="entry name" value="IV_pilin_GFxxxE"/>
    <property type="match status" value="1"/>
</dbReference>
<evidence type="ECO:0000256" key="4">
    <source>
        <dbReference type="ARBA" id="ARBA00022989"/>
    </source>
</evidence>
<dbReference type="InterPro" id="IPR031982">
    <property type="entry name" value="PilE-like"/>
</dbReference>
<dbReference type="InterPro" id="IPR012902">
    <property type="entry name" value="N_methyl_site"/>
</dbReference>
<comment type="subcellular location">
    <subcellularLocation>
        <location evidence="1">Membrane</location>
        <topology evidence="1">Single-pass membrane protein</topology>
    </subcellularLocation>
</comment>
<keyword evidence="2" id="KW-0488">Methylation</keyword>
<dbReference type="Pfam" id="PF07963">
    <property type="entry name" value="N_methyl"/>
    <property type="match status" value="1"/>
</dbReference>
<keyword evidence="5 6" id="KW-0472">Membrane</keyword>
<evidence type="ECO:0000256" key="2">
    <source>
        <dbReference type="ARBA" id="ARBA00022481"/>
    </source>
</evidence>
<keyword evidence="3 6" id="KW-0812">Transmembrane</keyword>
<evidence type="ECO:0000313" key="8">
    <source>
        <dbReference type="Proteomes" id="UP001595386"/>
    </source>
</evidence>
<evidence type="ECO:0000256" key="5">
    <source>
        <dbReference type="ARBA" id="ARBA00023136"/>
    </source>
</evidence>
<evidence type="ECO:0000256" key="3">
    <source>
        <dbReference type="ARBA" id="ARBA00022692"/>
    </source>
</evidence>
<sequence length="140" mass="15250">MTQPSTRRRPQGPTCSTRRSAGFTLIELLIAVAVIGILAAIAIPNYQRYVERSRVVDGTAWLMEAASVMERCYTVTNSYQLSCLDGFDTTGSPEGVYSTISLTQSGQAYRLEATGGERVPDACTTLWVRSNGSRGEDGCW</sequence>
<dbReference type="Gene3D" id="3.30.700.10">
    <property type="entry name" value="Glycoprotein, Type 4 Pilin"/>
    <property type="match status" value="1"/>
</dbReference>
<dbReference type="PANTHER" id="PTHR30093">
    <property type="entry name" value="GENERAL SECRETION PATHWAY PROTEIN G"/>
    <property type="match status" value="1"/>
</dbReference>
<gene>
    <name evidence="7" type="ORF">ACFODV_15785</name>
</gene>
<dbReference type="SUPFAM" id="SSF54523">
    <property type="entry name" value="Pili subunits"/>
    <property type="match status" value="1"/>
</dbReference>
<evidence type="ECO:0000256" key="1">
    <source>
        <dbReference type="ARBA" id="ARBA00004167"/>
    </source>
</evidence>
<organism evidence="7 8">
    <name type="scientific">Halomonas tibetensis</name>
    <dbReference type="NCBI Taxonomy" id="2259590"/>
    <lineage>
        <taxon>Bacteria</taxon>
        <taxon>Pseudomonadati</taxon>
        <taxon>Pseudomonadota</taxon>
        <taxon>Gammaproteobacteria</taxon>
        <taxon>Oceanospirillales</taxon>
        <taxon>Halomonadaceae</taxon>
        <taxon>Halomonas</taxon>
    </lineage>
</organism>
<dbReference type="Proteomes" id="UP001595386">
    <property type="component" value="Unassembled WGS sequence"/>
</dbReference>
<comment type="caution">
    <text evidence="7">The sequence shown here is derived from an EMBL/GenBank/DDBJ whole genome shotgun (WGS) entry which is preliminary data.</text>
</comment>